<evidence type="ECO:0000259" key="2">
    <source>
        <dbReference type="Pfam" id="PF23500"/>
    </source>
</evidence>
<dbReference type="InterPro" id="IPR011041">
    <property type="entry name" value="Quinoprot_gluc/sorb_DH_b-prop"/>
</dbReference>
<dbReference type="Pfam" id="PF23500">
    <property type="entry name" value="DUF7133"/>
    <property type="match status" value="1"/>
</dbReference>
<feature type="transmembrane region" description="Helical" evidence="1">
    <location>
        <begin position="61"/>
        <end position="78"/>
    </location>
</feature>
<dbReference type="PANTHER" id="PTHR33546:SF1">
    <property type="entry name" value="LARGE, MULTIFUNCTIONAL SECRETED PROTEIN"/>
    <property type="match status" value="1"/>
</dbReference>
<evidence type="ECO:0000313" key="4">
    <source>
        <dbReference type="Proteomes" id="UP001595925"/>
    </source>
</evidence>
<dbReference type="InterPro" id="IPR011042">
    <property type="entry name" value="6-blade_b-propeller_TolB-like"/>
</dbReference>
<dbReference type="Proteomes" id="UP001595925">
    <property type="component" value="Unassembled WGS sequence"/>
</dbReference>
<dbReference type="AlphaFoldDB" id="A0ABD5QC17"/>
<comment type="caution">
    <text evidence="3">The sequence shown here is derived from an EMBL/GenBank/DDBJ whole genome shotgun (WGS) entry which is preliminary data.</text>
</comment>
<dbReference type="SUPFAM" id="SSF50952">
    <property type="entry name" value="Soluble quinoprotein glucose dehydrogenase"/>
    <property type="match status" value="1"/>
</dbReference>
<name>A0ABD5QC17_9EURY</name>
<evidence type="ECO:0000313" key="3">
    <source>
        <dbReference type="EMBL" id="MFC4987316.1"/>
    </source>
</evidence>
<evidence type="ECO:0000256" key="1">
    <source>
        <dbReference type="SAM" id="Phobius"/>
    </source>
</evidence>
<proteinExistence type="predicted"/>
<keyword evidence="4" id="KW-1185">Reference proteome</keyword>
<accession>A0ABD5QC17</accession>
<gene>
    <name evidence="3" type="ORF">ACFPFO_05950</name>
</gene>
<reference evidence="3 4" key="1">
    <citation type="journal article" date="2019" name="Int. J. Syst. Evol. Microbiol.">
        <title>The Global Catalogue of Microorganisms (GCM) 10K type strain sequencing project: providing services to taxonomists for standard genome sequencing and annotation.</title>
        <authorList>
            <consortium name="The Broad Institute Genomics Platform"/>
            <consortium name="The Broad Institute Genome Sequencing Center for Infectious Disease"/>
            <person name="Wu L."/>
            <person name="Ma J."/>
        </authorList>
    </citation>
    <scope>NUCLEOTIDE SEQUENCE [LARGE SCALE GENOMIC DNA]</scope>
    <source>
        <strain evidence="3 4">CGMCC 1.15824</strain>
    </source>
</reference>
<dbReference type="Gene3D" id="2.120.10.30">
    <property type="entry name" value="TolB, C-terminal domain"/>
    <property type="match status" value="1"/>
</dbReference>
<feature type="transmembrane region" description="Helical" evidence="1">
    <location>
        <begin position="113"/>
        <end position="132"/>
    </location>
</feature>
<keyword evidence="1" id="KW-0472">Membrane</keyword>
<dbReference type="EMBL" id="JBHSJG010000021">
    <property type="protein sequence ID" value="MFC4987316.1"/>
    <property type="molecule type" value="Genomic_DNA"/>
</dbReference>
<keyword evidence="1" id="KW-0812">Transmembrane</keyword>
<keyword evidence="1" id="KW-1133">Transmembrane helix</keyword>
<dbReference type="PANTHER" id="PTHR33546">
    <property type="entry name" value="LARGE, MULTIFUNCTIONAL SECRETED PROTEIN-RELATED"/>
    <property type="match status" value="1"/>
</dbReference>
<organism evidence="3 4">
    <name type="scientific">Saliphagus infecundisoli</name>
    <dbReference type="NCBI Taxonomy" id="1849069"/>
    <lineage>
        <taxon>Archaea</taxon>
        <taxon>Methanobacteriati</taxon>
        <taxon>Methanobacteriota</taxon>
        <taxon>Stenosarchaea group</taxon>
        <taxon>Halobacteria</taxon>
        <taxon>Halobacteriales</taxon>
        <taxon>Natrialbaceae</taxon>
        <taxon>Saliphagus</taxon>
    </lineage>
</organism>
<feature type="domain" description="DUF7133" evidence="2">
    <location>
        <begin position="242"/>
        <end position="364"/>
    </location>
</feature>
<protein>
    <submittedName>
        <fullName evidence="3">PQQ-dependent sugar dehydrogenase</fullName>
    </submittedName>
</protein>
<feature type="transmembrane region" description="Helical" evidence="1">
    <location>
        <begin position="20"/>
        <end position="41"/>
    </location>
</feature>
<sequence length="493" mass="52664">MAVSLLAYGTADHSRQSDSLIGILQVGAGLIVGLYLLLFQFGGVTDSLVRGLTHGPVAARSYLLLAMVAGVVTMDYLLRRLIPAVTAGVRRLMARNGSIGTAESGIERTRRSVFGVSLGIATAGFTGGFTLLDGFLQSRNGGANGISEFRQRATFEAPYFPAALDFSEQGYGYVASLEEGIFRFEQPSSDQESLNFTKVASDIQYPQGVEVSGDTLYTVDNGSAASGKYDAENGYNVLQESNGKVLAFDIESDGSLSNRRTILSNLPVVNSDHALHQIETGPDGRLHLSIGHLGGRKYPEMFDGKNYEPSDADHPNHEYLGTVISFDPDGSNVEIVATGLRNVYDLTFDQDGNLFGANNDGMSMRSKVWESLLHITDGADFGYPEYGTFGSSPSGEDVTDPLWILDGVQSTGVETMDKLGAEDGIVVALANKIAFVPIGRGEDGVCVPEFLRPEPSIIEPDGIPIVVEAGPDGLLWVGSIGQDDTFTLYEPAS</sequence>
<dbReference type="InterPro" id="IPR055557">
    <property type="entry name" value="DUF7133"/>
</dbReference>